<evidence type="ECO:0000256" key="7">
    <source>
        <dbReference type="ARBA" id="ARBA00022723"/>
    </source>
</evidence>
<evidence type="ECO:0000256" key="3">
    <source>
        <dbReference type="ARBA" id="ARBA00022448"/>
    </source>
</evidence>
<comment type="subcellular location">
    <subcellularLocation>
        <location evidence="1">Cell membrane</location>
        <topology evidence="1">Multi-pass membrane protein</topology>
    </subcellularLocation>
</comment>
<accession>A0A1E3WB39</accession>
<feature type="transmembrane region" description="Helical" evidence="12">
    <location>
        <begin position="16"/>
        <end position="37"/>
    </location>
</feature>
<keyword evidence="5" id="KW-0349">Heme</keyword>
<dbReference type="GO" id="GO:0005506">
    <property type="term" value="F:iron ion binding"/>
    <property type="evidence" value="ECO:0007669"/>
    <property type="project" value="InterPro"/>
</dbReference>
<dbReference type="InterPro" id="IPR000516">
    <property type="entry name" value="Ni-dep_Hydgase_cyt-B"/>
</dbReference>
<evidence type="ECO:0000256" key="12">
    <source>
        <dbReference type="SAM" id="Phobius"/>
    </source>
</evidence>
<feature type="transmembrane region" description="Helical" evidence="12">
    <location>
        <begin position="124"/>
        <end position="146"/>
    </location>
</feature>
<proteinExistence type="inferred from homology"/>
<keyword evidence="10" id="KW-0408">Iron</keyword>
<evidence type="ECO:0000256" key="10">
    <source>
        <dbReference type="ARBA" id="ARBA00023004"/>
    </source>
</evidence>
<dbReference type="PANTHER" id="PTHR30485">
    <property type="entry name" value="NI/FE-HYDROGENASE 1 B-TYPE CYTOCHROME SUBUNIT"/>
    <property type="match status" value="1"/>
</dbReference>
<keyword evidence="11 12" id="KW-0472">Membrane</keyword>
<dbReference type="InterPro" id="IPR016174">
    <property type="entry name" value="Di-haem_cyt_TM"/>
</dbReference>
<keyword evidence="15" id="KW-1185">Reference proteome</keyword>
<reference evidence="14 15" key="1">
    <citation type="journal article" date="2016" name="Environ. Microbiol.">
        <title>New Methyloceanibacter diversity from North Sea sediments includes methanotroph containing solely the soluble methane monooxygenase.</title>
        <authorList>
            <person name="Vekeman B."/>
            <person name="Kerckhof F.M."/>
            <person name="Cremers G."/>
            <person name="de Vos P."/>
            <person name="Vandamme P."/>
            <person name="Boon N."/>
            <person name="Op den Camp H.J."/>
            <person name="Heylen K."/>
        </authorList>
    </citation>
    <scope>NUCLEOTIDE SEQUENCE [LARGE SCALE GENOMIC DNA]</scope>
    <source>
        <strain evidence="14 15">R-67177</strain>
    </source>
</reference>
<dbReference type="Proteomes" id="UP000095042">
    <property type="component" value="Unassembled WGS sequence"/>
</dbReference>
<dbReference type="SUPFAM" id="SSF81342">
    <property type="entry name" value="Transmembrane di-heme cytochromes"/>
    <property type="match status" value="1"/>
</dbReference>
<evidence type="ECO:0000256" key="1">
    <source>
        <dbReference type="ARBA" id="ARBA00004651"/>
    </source>
</evidence>
<comment type="similarity">
    <text evidence="2">Belongs to the HupC/HyaC/HydC family.</text>
</comment>
<evidence type="ECO:0000256" key="9">
    <source>
        <dbReference type="ARBA" id="ARBA00022989"/>
    </source>
</evidence>
<dbReference type="GO" id="GO:0009055">
    <property type="term" value="F:electron transfer activity"/>
    <property type="evidence" value="ECO:0007669"/>
    <property type="project" value="InterPro"/>
</dbReference>
<name>A0A1E3WB39_9HYPH</name>
<dbReference type="AlphaFoldDB" id="A0A1E3WB39"/>
<dbReference type="PANTHER" id="PTHR30485:SF2">
    <property type="entry name" value="BLL0597 PROTEIN"/>
    <property type="match status" value="1"/>
</dbReference>
<dbReference type="GO" id="GO:0022904">
    <property type="term" value="P:respiratory electron transport chain"/>
    <property type="evidence" value="ECO:0007669"/>
    <property type="project" value="InterPro"/>
</dbReference>
<dbReference type="GO" id="GO:0005886">
    <property type="term" value="C:plasma membrane"/>
    <property type="evidence" value="ECO:0007669"/>
    <property type="project" value="UniProtKB-SubCell"/>
</dbReference>
<evidence type="ECO:0000256" key="2">
    <source>
        <dbReference type="ARBA" id="ARBA00008622"/>
    </source>
</evidence>
<dbReference type="InterPro" id="IPR011577">
    <property type="entry name" value="Cyt_b561_bac/Ni-Hgenase"/>
</dbReference>
<feature type="transmembrane region" description="Helical" evidence="12">
    <location>
        <begin position="57"/>
        <end position="75"/>
    </location>
</feature>
<dbReference type="OrthoDB" id="9781740at2"/>
<dbReference type="Pfam" id="PF01292">
    <property type="entry name" value="Ni_hydr_CYTB"/>
    <property type="match status" value="1"/>
</dbReference>
<sequence length="242" mass="27169">MTNLKSYVVWDGPTRWFHWINVVCVLALAVLGTAILYSEDLGVTDDGKILLKTTHVWFGYVFAVNLGWRVAWAFFGNRQARWSAIFPFRPGCGTAFRTYVRGLIRGDGRPYLGHNPVARLMVSLLVLLLVVQAVTGLVLAGTDIYYPPFGYWFANWVAAPGVDPWALVPYDKTGIDAASWDAMRAFRSPFVTVHYWNFYALLFLIVIHIVGVVVTELREGGGLVSAMFTGRKVFDREPVDDV</sequence>
<dbReference type="InterPro" id="IPR051542">
    <property type="entry name" value="Hydrogenase_cytochrome"/>
</dbReference>
<keyword evidence="7" id="KW-0479">Metal-binding</keyword>
<feature type="domain" description="Cytochrome b561 bacterial/Ni-hydrogenase" evidence="13">
    <location>
        <begin position="9"/>
        <end position="230"/>
    </location>
</feature>
<dbReference type="Gene3D" id="1.20.950.20">
    <property type="entry name" value="Transmembrane di-heme cytochromes, Chain C"/>
    <property type="match status" value="1"/>
</dbReference>
<gene>
    <name evidence="14" type="ORF">AUC71_12055</name>
</gene>
<evidence type="ECO:0000256" key="5">
    <source>
        <dbReference type="ARBA" id="ARBA00022617"/>
    </source>
</evidence>
<organism evidence="14 15">
    <name type="scientific">Methyloceanibacter marginalis</name>
    <dbReference type="NCBI Taxonomy" id="1774971"/>
    <lineage>
        <taxon>Bacteria</taxon>
        <taxon>Pseudomonadati</taxon>
        <taxon>Pseudomonadota</taxon>
        <taxon>Alphaproteobacteria</taxon>
        <taxon>Hyphomicrobiales</taxon>
        <taxon>Hyphomicrobiaceae</taxon>
        <taxon>Methyloceanibacter</taxon>
    </lineage>
</organism>
<dbReference type="EMBL" id="LPWD01000183">
    <property type="protein sequence ID" value="ODS03019.1"/>
    <property type="molecule type" value="Genomic_DNA"/>
</dbReference>
<keyword evidence="6 12" id="KW-0812">Transmembrane</keyword>
<evidence type="ECO:0000256" key="4">
    <source>
        <dbReference type="ARBA" id="ARBA00022475"/>
    </source>
</evidence>
<dbReference type="GO" id="GO:0020037">
    <property type="term" value="F:heme binding"/>
    <property type="evidence" value="ECO:0007669"/>
    <property type="project" value="TreeGrafter"/>
</dbReference>
<keyword evidence="4" id="KW-1003">Cell membrane</keyword>
<evidence type="ECO:0000256" key="11">
    <source>
        <dbReference type="ARBA" id="ARBA00023136"/>
    </source>
</evidence>
<keyword evidence="9 12" id="KW-1133">Transmembrane helix</keyword>
<comment type="caution">
    <text evidence="14">The sequence shown here is derived from an EMBL/GenBank/DDBJ whole genome shotgun (WGS) entry which is preliminary data.</text>
</comment>
<protein>
    <submittedName>
        <fullName evidence="14">Cytochrome B</fullName>
    </submittedName>
</protein>
<evidence type="ECO:0000259" key="13">
    <source>
        <dbReference type="Pfam" id="PF01292"/>
    </source>
</evidence>
<evidence type="ECO:0000313" key="14">
    <source>
        <dbReference type="EMBL" id="ODS03019.1"/>
    </source>
</evidence>
<dbReference type="PRINTS" id="PR00161">
    <property type="entry name" value="NIHGNASECYTB"/>
</dbReference>
<evidence type="ECO:0000313" key="15">
    <source>
        <dbReference type="Proteomes" id="UP000095042"/>
    </source>
</evidence>
<keyword evidence="3" id="KW-0813">Transport</keyword>
<evidence type="ECO:0000256" key="8">
    <source>
        <dbReference type="ARBA" id="ARBA00022982"/>
    </source>
</evidence>
<evidence type="ECO:0000256" key="6">
    <source>
        <dbReference type="ARBA" id="ARBA00022692"/>
    </source>
</evidence>
<keyword evidence="8" id="KW-0249">Electron transport</keyword>
<feature type="transmembrane region" description="Helical" evidence="12">
    <location>
        <begin position="196"/>
        <end position="217"/>
    </location>
</feature>